<dbReference type="OrthoDB" id="294251at2759"/>
<dbReference type="PROSITE" id="PS50086">
    <property type="entry name" value="TBC_RABGAP"/>
    <property type="match status" value="1"/>
</dbReference>
<keyword evidence="4" id="KW-1185">Reference proteome</keyword>
<name>A0A9P3LVD1_9FUNG</name>
<sequence length="1094" mass="120786">MIIKPLPLTDDGPTAAVWQDEEANHRFLLQARSVSLLSAHHMKKLRRLSLSFVSGIGSSEPARSRSSPTVQPSTLLPTVDETLSSKPSADPAASPPPLPPRRQHSASVSTSSSSSSPEVPPRNRRSLSSSGHRPGLSLSSSASDILESLVENVQKGTSSTQRTLRQQFPSMNMNMNMNVNMSSSLSALTTLPETLAAKSNALGKMLDDAVQATQRVTSMEDAMFRIVLQCSQEKYVVAMAVDETTIRADWACIHKTVFPKVTELELDGALGRNSELESDRVWIYEIDRLSEALSMDPDQDKVIMAAELSRLFKFKDEELLCFYRSGLVSQEDGSTLQGYVALTKNFLCWHNSPMTEDSFTVTAGYRSATDKAIHTSVAFKDVTELDEEYNGSKGHIVVQTLTAKLVLLPLFHQREVMDMLSHFCNAHMKELVFKISDGQMTKQIDSEQEEDPDMQQASRNSGLDPFTIQSMVDLEKYRRNRMFRSTFRLPMTERPEDDIVTMMETKSIADAREGTLFVSQHYLCYMSGTDSLKGSDENRPWNPTLTLVIPFSDILEIKQESSPSAANTSRPSSGTFGGLATMGAASIASSQAISGLMSFMTARPHGSVAISVKSRFKFWFTTQQGLSQDLFEMVDKRWRTSDASTTLLKSLEIQTSQSVIHRGSTVDSQRSSAGSTRGESTDSGSGTPVSDMDDKDSAIGEQESMVPLPFSLQHIFSRQVDEHTKAALKYGAGTELAPDEMDQECDWVDYFAMYGRDVCMIKTTMLQSLVMRGIPDSFRPQLWMVLSGGLYLRSNDETYALNLLHNNSKSSPILGEIEKDIKRSMPDHPAYQSPIGLGALRRVLVSYSWRNPAIGYAQSMNIVAAVMLLHLKEEDTFWLLAAVCEEILPDYYSRTLVGVQIDQRVFLHLVGISLPALAQHFLDLDLDLATITTPWFLCLYQSALPPKAAVRVLDGVFLKGAAFLLSLGLAILKGCEKALLECQNEEGVVLSLHSFLDQFKDKTAPVSVVQEDLSTSEERSSTEEVKKSPAPVDASRNVPGQGAGAGPRQLFDRLLKVAFTDYGFITRADMDTLRDRFRMSVVAAMGQKPLAGGC</sequence>
<dbReference type="PANTHER" id="PTHR47219:SF20">
    <property type="entry name" value="TBC1 DOMAIN FAMILY MEMBER 2B"/>
    <property type="match status" value="1"/>
</dbReference>
<feature type="compositionally biased region" description="Polar residues" evidence="1">
    <location>
        <begin position="64"/>
        <end position="75"/>
    </location>
</feature>
<accession>A0A9P3LVD1</accession>
<dbReference type="InterPro" id="IPR004182">
    <property type="entry name" value="GRAM"/>
</dbReference>
<dbReference type="InterPro" id="IPR035969">
    <property type="entry name" value="Rab-GAP_TBC_sf"/>
</dbReference>
<feature type="region of interest" description="Disordered" evidence="1">
    <location>
        <begin position="56"/>
        <end position="75"/>
    </location>
</feature>
<feature type="region of interest" description="Disordered" evidence="1">
    <location>
        <begin position="80"/>
        <end position="139"/>
    </location>
</feature>
<feature type="region of interest" description="Disordered" evidence="1">
    <location>
        <begin position="1010"/>
        <end position="1045"/>
    </location>
</feature>
<comment type="caution">
    <text evidence="3">The sequence shown here is derived from an EMBL/GenBank/DDBJ whole genome shotgun (WGS) entry which is preliminary data.</text>
</comment>
<dbReference type="FunFam" id="1.10.8.270:FF:000026">
    <property type="entry name" value="TBC (Tre-2/Bub2/Cdc16) domain family"/>
    <property type="match status" value="1"/>
</dbReference>
<dbReference type="GO" id="GO:0031267">
    <property type="term" value="F:small GTPase binding"/>
    <property type="evidence" value="ECO:0007669"/>
    <property type="project" value="TreeGrafter"/>
</dbReference>
<evidence type="ECO:0000313" key="4">
    <source>
        <dbReference type="Proteomes" id="UP000827284"/>
    </source>
</evidence>
<dbReference type="InterPro" id="IPR000195">
    <property type="entry name" value="Rab-GAP-TBC_dom"/>
</dbReference>
<feature type="compositionally biased region" description="Low complexity" evidence="1">
    <location>
        <begin position="105"/>
        <end position="116"/>
    </location>
</feature>
<organism evidence="3 4">
    <name type="scientific">Entomortierella parvispora</name>
    <dbReference type="NCBI Taxonomy" id="205924"/>
    <lineage>
        <taxon>Eukaryota</taxon>
        <taxon>Fungi</taxon>
        <taxon>Fungi incertae sedis</taxon>
        <taxon>Mucoromycota</taxon>
        <taxon>Mortierellomycotina</taxon>
        <taxon>Mortierellomycetes</taxon>
        <taxon>Mortierellales</taxon>
        <taxon>Mortierellaceae</taxon>
        <taxon>Entomortierella</taxon>
    </lineage>
</organism>
<dbReference type="Gene3D" id="1.10.8.270">
    <property type="entry name" value="putative rabgap domain of human tbc1 domain family member 14 like domains"/>
    <property type="match status" value="1"/>
</dbReference>
<dbReference type="Proteomes" id="UP000827284">
    <property type="component" value="Unassembled WGS sequence"/>
</dbReference>
<dbReference type="SMART" id="SM00164">
    <property type="entry name" value="TBC"/>
    <property type="match status" value="1"/>
</dbReference>
<dbReference type="Pfam" id="PF00566">
    <property type="entry name" value="RabGAP-TBC"/>
    <property type="match status" value="1"/>
</dbReference>
<dbReference type="InterPro" id="IPR050302">
    <property type="entry name" value="Rab_GAP_TBC_domain"/>
</dbReference>
<evidence type="ECO:0000259" key="2">
    <source>
        <dbReference type="PROSITE" id="PS50086"/>
    </source>
</evidence>
<dbReference type="SUPFAM" id="SSF47923">
    <property type="entry name" value="Ypt/Rab-GAP domain of gyp1p"/>
    <property type="match status" value="2"/>
</dbReference>
<evidence type="ECO:0000313" key="3">
    <source>
        <dbReference type="EMBL" id="GJJ71620.1"/>
    </source>
</evidence>
<dbReference type="Pfam" id="PF02893">
    <property type="entry name" value="GRAM"/>
    <property type="match status" value="1"/>
</dbReference>
<dbReference type="GO" id="GO:0005096">
    <property type="term" value="F:GTPase activator activity"/>
    <property type="evidence" value="ECO:0007669"/>
    <property type="project" value="TreeGrafter"/>
</dbReference>
<dbReference type="InterPro" id="IPR011993">
    <property type="entry name" value="PH-like_dom_sf"/>
</dbReference>
<dbReference type="Gene3D" id="1.10.472.80">
    <property type="entry name" value="Ypt/Rab-GAP domain of gyp1p, domain 3"/>
    <property type="match status" value="1"/>
</dbReference>
<feature type="region of interest" description="Disordered" evidence="1">
    <location>
        <begin position="659"/>
        <end position="695"/>
    </location>
</feature>
<protein>
    <submittedName>
        <fullName evidence="3">TBC1 domain family member 8/9</fullName>
    </submittedName>
</protein>
<dbReference type="PANTHER" id="PTHR47219">
    <property type="entry name" value="RAB GTPASE-ACTIVATING PROTEIN 1-LIKE"/>
    <property type="match status" value="1"/>
</dbReference>
<reference evidence="3" key="2">
    <citation type="journal article" date="2022" name="Microbiol. Resour. Announc.">
        <title>Whole-Genome Sequence of Entomortierella parvispora E1425, a Mucoromycotan Fungus Associated with Burkholderiaceae-Related Endosymbiotic Bacteria.</title>
        <authorList>
            <person name="Herlambang A."/>
            <person name="Guo Y."/>
            <person name="Takashima Y."/>
            <person name="Narisawa K."/>
            <person name="Ohta H."/>
            <person name="Nishizawa T."/>
        </authorList>
    </citation>
    <scope>NUCLEOTIDE SEQUENCE</scope>
    <source>
        <strain evidence="3">E1425</strain>
    </source>
</reference>
<dbReference type="SMART" id="SM00568">
    <property type="entry name" value="GRAM"/>
    <property type="match status" value="1"/>
</dbReference>
<evidence type="ECO:0000256" key="1">
    <source>
        <dbReference type="SAM" id="MobiDB-lite"/>
    </source>
</evidence>
<feature type="compositionally biased region" description="Basic and acidic residues" evidence="1">
    <location>
        <begin position="1016"/>
        <end position="1027"/>
    </location>
</feature>
<feature type="domain" description="Rab-GAP TBC" evidence="2">
    <location>
        <begin position="773"/>
        <end position="960"/>
    </location>
</feature>
<gene>
    <name evidence="3" type="ORF">EMPS_03970</name>
</gene>
<dbReference type="EMBL" id="BQFW01000005">
    <property type="protein sequence ID" value="GJJ71620.1"/>
    <property type="molecule type" value="Genomic_DNA"/>
</dbReference>
<dbReference type="AlphaFoldDB" id="A0A9P3LVD1"/>
<reference evidence="3" key="1">
    <citation type="submission" date="2021-11" db="EMBL/GenBank/DDBJ databases">
        <authorList>
            <person name="Herlambang A."/>
            <person name="Guo Y."/>
            <person name="Takashima Y."/>
            <person name="Nishizawa T."/>
        </authorList>
    </citation>
    <scope>NUCLEOTIDE SEQUENCE</scope>
    <source>
        <strain evidence="3">E1425</strain>
    </source>
</reference>
<proteinExistence type="predicted"/>
<dbReference type="Gene3D" id="2.30.29.30">
    <property type="entry name" value="Pleckstrin-homology domain (PH domain)/Phosphotyrosine-binding domain (PTB)"/>
    <property type="match status" value="1"/>
</dbReference>
<feature type="compositionally biased region" description="Polar residues" evidence="1">
    <location>
        <begin position="659"/>
        <end position="688"/>
    </location>
</feature>